<evidence type="ECO:0000259" key="2">
    <source>
        <dbReference type="Pfam" id="PF01182"/>
    </source>
</evidence>
<dbReference type="InterPro" id="IPR006148">
    <property type="entry name" value="Glc/Gal-6P_isomerase"/>
</dbReference>
<dbReference type="EMBL" id="JACHKF010000001">
    <property type="protein sequence ID" value="MBB6571145.1"/>
    <property type="molecule type" value="Genomic_DNA"/>
</dbReference>
<evidence type="ECO:0000313" key="3">
    <source>
        <dbReference type="EMBL" id="MBB6571145.1"/>
    </source>
</evidence>
<dbReference type="InterPro" id="IPR004547">
    <property type="entry name" value="Glucosamine6P_isomerase"/>
</dbReference>
<dbReference type="PANTHER" id="PTHR11280">
    <property type="entry name" value="GLUCOSAMINE-6-PHOSPHATE ISOMERASE"/>
    <property type="match status" value="1"/>
</dbReference>
<dbReference type="RefSeq" id="WP_171676470.1">
    <property type="nucleotide sequence ID" value="NZ_BAAAGT010000014.1"/>
</dbReference>
<dbReference type="Pfam" id="PF01182">
    <property type="entry name" value="Glucosamine_iso"/>
    <property type="match status" value="1"/>
</dbReference>
<comment type="caution">
    <text evidence="4">The sequence shown here is derived from an EMBL/GenBank/DDBJ whole genome shotgun (WGS) entry which is preliminary data.</text>
</comment>
<dbReference type="GO" id="GO:0006046">
    <property type="term" value="P:N-acetylglucosamine catabolic process"/>
    <property type="evidence" value="ECO:0007669"/>
    <property type="project" value="TreeGrafter"/>
</dbReference>
<gene>
    <name evidence="3" type="ORF">HNR71_006782</name>
    <name evidence="4" type="ORF">HPO96_24695</name>
</gene>
<dbReference type="GO" id="GO:0005975">
    <property type="term" value="P:carbohydrate metabolic process"/>
    <property type="evidence" value="ECO:0007669"/>
    <property type="project" value="InterPro"/>
</dbReference>
<dbReference type="GO" id="GO:0006043">
    <property type="term" value="P:glucosamine catabolic process"/>
    <property type="evidence" value="ECO:0007669"/>
    <property type="project" value="TreeGrafter"/>
</dbReference>
<proteinExistence type="predicted"/>
<dbReference type="PANTHER" id="PTHR11280:SF6">
    <property type="entry name" value="GLUCOSAMINE-6-PHOSPHATE ISOMERASE NAGB"/>
    <property type="match status" value="1"/>
</dbReference>
<dbReference type="GO" id="GO:0042802">
    <property type="term" value="F:identical protein binding"/>
    <property type="evidence" value="ECO:0007669"/>
    <property type="project" value="TreeGrafter"/>
</dbReference>
<keyword evidence="3" id="KW-0378">Hydrolase</keyword>
<dbReference type="GO" id="GO:0005737">
    <property type="term" value="C:cytoplasm"/>
    <property type="evidence" value="ECO:0007669"/>
    <property type="project" value="TreeGrafter"/>
</dbReference>
<evidence type="ECO:0000256" key="1">
    <source>
        <dbReference type="ARBA" id="ARBA00023277"/>
    </source>
</evidence>
<keyword evidence="5" id="KW-1185">Reference proteome</keyword>
<dbReference type="AlphaFoldDB" id="A0A7Y4L362"/>
<dbReference type="Proteomes" id="UP000553957">
    <property type="component" value="Unassembled WGS sequence"/>
</dbReference>
<protein>
    <submittedName>
        <fullName evidence="4">Glucosamine-6-phosphate deaminase</fullName>
        <ecNumber evidence="3">3.5.99.6</ecNumber>
    </submittedName>
</protein>
<reference evidence="4 5" key="1">
    <citation type="submission" date="2020-05" db="EMBL/GenBank/DDBJ databases">
        <title>Genome sequence of Kribbella sandramycini ATCC 39419.</title>
        <authorList>
            <person name="Maclea K.S."/>
            <person name="Fair J.L."/>
        </authorList>
    </citation>
    <scope>NUCLEOTIDE SEQUENCE [LARGE SCALE GENOMIC DNA]</scope>
    <source>
        <strain evidence="4 5">ATCC 39419</strain>
    </source>
</reference>
<feature type="domain" description="Glucosamine/galactosamine-6-phosphate isomerase" evidence="2">
    <location>
        <begin position="16"/>
        <end position="233"/>
    </location>
</feature>
<organism evidence="4 5">
    <name type="scientific">Kribbella sandramycini</name>
    <dbReference type="NCBI Taxonomy" id="60450"/>
    <lineage>
        <taxon>Bacteria</taxon>
        <taxon>Bacillati</taxon>
        <taxon>Actinomycetota</taxon>
        <taxon>Actinomycetes</taxon>
        <taxon>Propionibacteriales</taxon>
        <taxon>Kribbellaceae</taxon>
        <taxon>Kribbella</taxon>
    </lineage>
</organism>
<evidence type="ECO:0000313" key="4">
    <source>
        <dbReference type="EMBL" id="NOL43447.1"/>
    </source>
</evidence>
<dbReference type="Gene3D" id="3.40.50.1360">
    <property type="match status" value="1"/>
</dbReference>
<keyword evidence="1" id="KW-0119">Carbohydrate metabolism</keyword>
<evidence type="ECO:0000313" key="5">
    <source>
        <dbReference type="Proteomes" id="UP000534306"/>
    </source>
</evidence>
<dbReference type="GO" id="GO:0004342">
    <property type="term" value="F:glucosamine-6-phosphate deaminase activity"/>
    <property type="evidence" value="ECO:0007669"/>
    <property type="project" value="UniProtKB-EC"/>
</dbReference>
<name>A0A7Y4L362_9ACTN</name>
<dbReference type="EC" id="3.5.99.6" evidence="3"/>
<sequence length="250" mass="27073">MTVGIDHAPQISTYPTRAALGRAAAAWAGERIREAIEWTSGARVMLAAAPSQAETLTALAAQPDLDWSRVEFFHMDEYVGLAPTAPQAFGAWLHRTFLDQVPQATFHPVAPGNDPETAARKYEQLMGDAPFDVVLLGLGVNGHLAFNDPPADLADPRAAKVVALDDTSRRQQVDEGHFAHFDDVPTHAVTVTIPRLLNTRDVIASVPGAPKRQAVRDTLTQPIGPHHPGTALRTHARVRLFLDTESDPRG</sequence>
<dbReference type="GO" id="GO:0019262">
    <property type="term" value="P:N-acetylneuraminate catabolic process"/>
    <property type="evidence" value="ECO:0007669"/>
    <property type="project" value="TreeGrafter"/>
</dbReference>
<dbReference type="SUPFAM" id="SSF100950">
    <property type="entry name" value="NagB/RpiA/CoA transferase-like"/>
    <property type="match status" value="1"/>
</dbReference>
<dbReference type="Proteomes" id="UP000534306">
    <property type="component" value="Unassembled WGS sequence"/>
</dbReference>
<accession>A0A7Y4L362</accession>
<dbReference type="InterPro" id="IPR037171">
    <property type="entry name" value="NagB/RpiA_transferase-like"/>
</dbReference>
<reference evidence="3 6" key="2">
    <citation type="submission" date="2020-08" db="EMBL/GenBank/DDBJ databases">
        <title>Sequencing the genomes of 1000 actinobacteria strains.</title>
        <authorList>
            <person name="Klenk H.-P."/>
        </authorList>
    </citation>
    <scope>NUCLEOTIDE SEQUENCE [LARGE SCALE GENOMIC DNA]</scope>
    <source>
        <strain evidence="3 6">DSM 15626</strain>
    </source>
</reference>
<dbReference type="EMBL" id="JABJRC010000006">
    <property type="protein sequence ID" value="NOL43447.1"/>
    <property type="molecule type" value="Genomic_DNA"/>
</dbReference>
<evidence type="ECO:0000313" key="6">
    <source>
        <dbReference type="Proteomes" id="UP000553957"/>
    </source>
</evidence>